<dbReference type="Proteomes" id="UP001168146">
    <property type="component" value="Unassembled WGS sequence"/>
</dbReference>
<gene>
    <name evidence="1" type="ORF">LTR82_018353</name>
</gene>
<protein>
    <submittedName>
        <fullName evidence="1">Uncharacterized protein</fullName>
    </submittedName>
</protein>
<dbReference type="EMBL" id="JASUXU010000650">
    <property type="protein sequence ID" value="KAK0299330.1"/>
    <property type="molecule type" value="Genomic_DNA"/>
</dbReference>
<evidence type="ECO:0000313" key="2">
    <source>
        <dbReference type="Proteomes" id="UP001168146"/>
    </source>
</evidence>
<dbReference type="AlphaFoldDB" id="A0AAN6IYW2"/>
<proteinExistence type="predicted"/>
<sequence>MRRRSKDVSWLVERLRIEKQRFHTNEVIILPREQKKSQDMLDLRTRKFMELKETARIRRRIAGQRLEDVMTLGIEVFFLCTQILTVSTLCGLESHFVDQVGAWWRSTEYPFRLKEVAQKLFIGTSESGVREPESRAEDIDTLHGET</sequence>
<accession>A0AAN6IYW2</accession>
<comment type="caution">
    <text evidence="1">The sequence shown here is derived from an EMBL/GenBank/DDBJ whole genome shotgun (WGS) entry which is preliminary data.</text>
</comment>
<reference evidence="1" key="1">
    <citation type="submission" date="2021-12" db="EMBL/GenBank/DDBJ databases">
        <title>Black yeast isolated from Biological Soil Crust.</title>
        <authorList>
            <person name="Kurbessoian T."/>
        </authorList>
    </citation>
    <scope>NUCLEOTIDE SEQUENCE</scope>
    <source>
        <strain evidence="1">CCFEE 5208</strain>
    </source>
</reference>
<evidence type="ECO:0000313" key="1">
    <source>
        <dbReference type="EMBL" id="KAK0299330.1"/>
    </source>
</evidence>
<organism evidence="1 2">
    <name type="scientific">Friedmanniomyces endolithicus</name>
    <dbReference type="NCBI Taxonomy" id="329885"/>
    <lineage>
        <taxon>Eukaryota</taxon>
        <taxon>Fungi</taxon>
        <taxon>Dikarya</taxon>
        <taxon>Ascomycota</taxon>
        <taxon>Pezizomycotina</taxon>
        <taxon>Dothideomycetes</taxon>
        <taxon>Dothideomycetidae</taxon>
        <taxon>Mycosphaerellales</taxon>
        <taxon>Teratosphaeriaceae</taxon>
        <taxon>Friedmanniomyces</taxon>
    </lineage>
</organism>
<feature type="non-terminal residue" evidence="1">
    <location>
        <position position="146"/>
    </location>
</feature>
<name>A0AAN6IYW2_9PEZI</name>